<reference evidence="1" key="1">
    <citation type="journal article" date="2019" name="Sci. Rep.">
        <title>Draft genome of Tanacetum cinerariifolium, the natural source of mosquito coil.</title>
        <authorList>
            <person name="Yamashiro T."/>
            <person name="Shiraishi A."/>
            <person name="Satake H."/>
            <person name="Nakayama K."/>
        </authorList>
    </citation>
    <scope>NUCLEOTIDE SEQUENCE</scope>
</reference>
<dbReference type="AlphaFoldDB" id="A0A699JZK2"/>
<organism evidence="1">
    <name type="scientific">Tanacetum cinerariifolium</name>
    <name type="common">Dalmatian daisy</name>
    <name type="synonym">Chrysanthemum cinerariifolium</name>
    <dbReference type="NCBI Taxonomy" id="118510"/>
    <lineage>
        <taxon>Eukaryota</taxon>
        <taxon>Viridiplantae</taxon>
        <taxon>Streptophyta</taxon>
        <taxon>Embryophyta</taxon>
        <taxon>Tracheophyta</taxon>
        <taxon>Spermatophyta</taxon>
        <taxon>Magnoliopsida</taxon>
        <taxon>eudicotyledons</taxon>
        <taxon>Gunneridae</taxon>
        <taxon>Pentapetalae</taxon>
        <taxon>asterids</taxon>
        <taxon>campanulids</taxon>
        <taxon>Asterales</taxon>
        <taxon>Asteraceae</taxon>
        <taxon>Asteroideae</taxon>
        <taxon>Anthemideae</taxon>
        <taxon>Anthemidinae</taxon>
        <taxon>Tanacetum</taxon>
    </lineage>
</organism>
<protein>
    <submittedName>
        <fullName evidence="1">Uncharacterized protein</fullName>
    </submittedName>
</protein>
<evidence type="ECO:0000313" key="1">
    <source>
        <dbReference type="EMBL" id="GFA66290.1"/>
    </source>
</evidence>
<dbReference type="EMBL" id="BKCJ010464383">
    <property type="protein sequence ID" value="GFA66290.1"/>
    <property type="molecule type" value="Genomic_DNA"/>
</dbReference>
<sequence>LDTYSSVRRPKNSGVMWKKKGSSNTYNVGLFAVSVLNLNKNVKRYSRKDLLASLEAKATPVEESTGVLESMFSEVEVSTDGFADFVICEVRLICWFWFFGVTATGFVPSSVILGQGVFSGLRSLSLSTSSLSVAASSRELASPKQMATEQTATGKENSNSFMADSLPINILNYVCCNIAFINGICIDMDPFEFLLIYLVVTSVVLALEQLKTAQDLVIKKLQKKVKKIKRKIKARTPGMTLFKISNFKRKSLDKENTMIEPNEEDEVGS</sequence>
<proteinExistence type="predicted"/>
<name>A0A699JZK2_TANCI</name>
<gene>
    <name evidence="1" type="ORF">Tci_638262</name>
</gene>
<comment type="caution">
    <text evidence="1">The sequence shown here is derived from an EMBL/GenBank/DDBJ whole genome shotgun (WGS) entry which is preliminary data.</text>
</comment>
<accession>A0A699JZK2</accession>
<feature type="non-terminal residue" evidence="1">
    <location>
        <position position="1"/>
    </location>
</feature>